<keyword evidence="3" id="KW-1185">Reference proteome</keyword>
<dbReference type="EMBL" id="NOIF01000286">
    <property type="protein sequence ID" value="OZS41542.1"/>
    <property type="molecule type" value="Genomic_DNA"/>
</dbReference>
<dbReference type="EMBL" id="JAUOPU010000005">
    <property type="protein sequence ID" value="MDO6542324.1"/>
    <property type="molecule type" value="Genomic_DNA"/>
</dbReference>
<proteinExistence type="predicted"/>
<name>A0AAW7Y4E6_9GAMM</name>
<dbReference type="RefSeq" id="WP_062690502.1">
    <property type="nucleotide sequence ID" value="NZ_AP024850.1"/>
</dbReference>
<reference evidence="2" key="2">
    <citation type="submission" date="2017-07" db="EMBL/GenBank/DDBJ databases">
        <authorList>
            <person name="Gomez-Gil B."/>
            <person name="Enciso-Ibarra K."/>
        </authorList>
    </citation>
    <scope>NUCLEOTIDE SEQUENCE</scope>
    <source>
        <strain evidence="2">CAIM 1827</strain>
    </source>
</reference>
<accession>A0AAW7Y4E6</accession>
<dbReference type="Proteomes" id="UP000215999">
    <property type="component" value="Unassembled WGS sequence"/>
</dbReference>
<reference evidence="2 3" key="1">
    <citation type="journal article" date="2016" name="Antonie Van Leeuwenhoek">
        <title>Photobacterium sanguinicancri sp. nov. isolated from marine animals.</title>
        <authorList>
            <person name="Gomez-Gil B."/>
            <person name="Roque A."/>
            <person name="Rotllant G."/>
            <person name="Romalde J.L."/>
            <person name="Doce A."/>
            <person name="Eggermont M."/>
            <person name="Defoirdt T."/>
        </authorList>
    </citation>
    <scope>NUCLEOTIDE SEQUENCE [LARGE SCALE GENOMIC DNA]</scope>
    <source>
        <strain evidence="2 3">CAIM 1827</strain>
    </source>
</reference>
<evidence type="ECO:0000313" key="3">
    <source>
        <dbReference type="Proteomes" id="UP000215999"/>
    </source>
</evidence>
<sequence length="114" mass="12998">MSFSDYLDDFIKQRDQKGTAAPSSNRAAFRQQQVVADATSQSIAREALAKSQEDAFTRSSIETKEDHYRVNGRCVTQDEAQAIAQLRVQPKPVNTDRIAYIKQLRKELHLKKRS</sequence>
<evidence type="ECO:0000313" key="4">
    <source>
        <dbReference type="Proteomes" id="UP001170624"/>
    </source>
</evidence>
<dbReference type="Proteomes" id="UP001170624">
    <property type="component" value="Unassembled WGS sequence"/>
</dbReference>
<evidence type="ECO:0000313" key="2">
    <source>
        <dbReference type="EMBL" id="OZS41542.1"/>
    </source>
</evidence>
<gene>
    <name evidence="2" type="ORF">ASV53_23160</name>
    <name evidence="1" type="ORF">Q4568_07265</name>
</gene>
<comment type="caution">
    <text evidence="1">The sequence shown here is derived from an EMBL/GenBank/DDBJ whole genome shotgun (WGS) entry which is preliminary data.</text>
</comment>
<organism evidence="1 4">
    <name type="scientific">Photobacterium sanguinicancri</name>
    <dbReference type="NCBI Taxonomy" id="875932"/>
    <lineage>
        <taxon>Bacteria</taxon>
        <taxon>Pseudomonadati</taxon>
        <taxon>Pseudomonadota</taxon>
        <taxon>Gammaproteobacteria</taxon>
        <taxon>Vibrionales</taxon>
        <taxon>Vibrionaceae</taxon>
        <taxon>Photobacterium</taxon>
    </lineage>
</organism>
<dbReference type="AlphaFoldDB" id="A0AAW7Y4E6"/>
<evidence type="ECO:0000313" key="1">
    <source>
        <dbReference type="EMBL" id="MDO6542324.1"/>
    </source>
</evidence>
<protein>
    <submittedName>
        <fullName evidence="1">Uncharacterized protein</fullName>
    </submittedName>
</protein>
<reference evidence="1" key="3">
    <citation type="submission" date="2023-07" db="EMBL/GenBank/DDBJ databases">
        <title>Genome content predicts the carbon catabolic preferences of heterotrophic bacteria.</title>
        <authorList>
            <person name="Gralka M."/>
        </authorList>
    </citation>
    <scope>NUCLEOTIDE SEQUENCE</scope>
    <source>
        <strain evidence="1">G2M05</strain>
    </source>
</reference>